<evidence type="ECO:0000256" key="2">
    <source>
        <dbReference type="ARBA" id="ARBA00022475"/>
    </source>
</evidence>
<feature type="domain" description="Ig-like" evidence="10">
    <location>
        <begin position="20"/>
        <end position="121"/>
    </location>
</feature>
<dbReference type="GO" id="GO:0002376">
    <property type="term" value="P:immune system process"/>
    <property type="evidence" value="ECO:0007669"/>
    <property type="project" value="UniProtKB-KW"/>
</dbReference>
<dbReference type="GO" id="GO:0005886">
    <property type="term" value="C:plasma membrane"/>
    <property type="evidence" value="ECO:0007669"/>
    <property type="project" value="UniProtKB-SubCell"/>
</dbReference>
<evidence type="ECO:0000313" key="12">
    <source>
        <dbReference type="Proteomes" id="UP000265100"/>
    </source>
</evidence>
<evidence type="ECO:0000256" key="8">
    <source>
        <dbReference type="SAM" id="Phobius"/>
    </source>
</evidence>
<dbReference type="CDD" id="cd00099">
    <property type="entry name" value="IgV"/>
    <property type="match status" value="2"/>
</dbReference>
<evidence type="ECO:0000256" key="5">
    <source>
        <dbReference type="ARBA" id="ARBA00023136"/>
    </source>
</evidence>
<accession>A0A3P8Q7D0</accession>
<evidence type="ECO:0000256" key="6">
    <source>
        <dbReference type="ARBA" id="ARBA00023157"/>
    </source>
</evidence>
<organism evidence="11 12">
    <name type="scientific">Astatotilapia calliptera</name>
    <name type="common">Eastern happy</name>
    <name type="synonym">Chromis callipterus</name>
    <dbReference type="NCBI Taxonomy" id="8154"/>
    <lineage>
        <taxon>Eukaryota</taxon>
        <taxon>Metazoa</taxon>
        <taxon>Chordata</taxon>
        <taxon>Craniata</taxon>
        <taxon>Vertebrata</taxon>
        <taxon>Euteleostomi</taxon>
        <taxon>Actinopterygii</taxon>
        <taxon>Neopterygii</taxon>
        <taxon>Teleostei</taxon>
        <taxon>Neoteleostei</taxon>
        <taxon>Acanthomorphata</taxon>
        <taxon>Ovalentaria</taxon>
        <taxon>Cichlomorphae</taxon>
        <taxon>Cichliformes</taxon>
        <taxon>Cichlidae</taxon>
        <taxon>African cichlids</taxon>
        <taxon>Pseudocrenilabrinae</taxon>
        <taxon>Haplochromini</taxon>
        <taxon>Astatotilapia</taxon>
    </lineage>
</organism>
<keyword evidence="5 8" id="KW-0472">Membrane</keyword>
<proteinExistence type="predicted"/>
<evidence type="ECO:0000256" key="9">
    <source>
        <dbReference type="SAM" id="SignalP"/>
    </source>
</evidence>
<dbReference type="InterPro" id="IPR052051">
    <property type="entry name" value="TCR_complex_component"/>
</dbReference>
<keyword evidence="8" id="KW-1133">Transmembrane helix</keyword>
<dbReference type="InterPro" id="IPR036179">
    <property type="entry name" value="Ig-like_dom_sf"/>
</dbReference>
<dbReference type="AlphaFoldDB" id="A0A3P8Q7D0"/>
<dbReference type="GeneTree" id="ENSGT00950000182968"/>
<keyword evidence="12" id="KW-1185">Reference proteome</keyword>
<dbReference type="InterPro" id="IPR013106">
    <property type="entry name" value="Ig_V-set"/>
</dbReference>
<protein>
    <recommendedName>
        <fullName evidence="10">Ig-like domain-containing protein</fullName>
    </recommendedName>
</protein>
<dbReference type="STRING" id="8154.ENSACLP00000025311"/>
<keyword evidence="4" id="KW-0391">Immunity</keyword>
<comment type="subcellular location">
    <subcellularLocation>
        <location evidence="1">Cell membrane</location>
    </subcellularLocation>
</comment>
<dbReference type="PANTHER" id="PTHR19433">
    <property type="entry name" value="T-CELL RECEPTOR ALPHA CHAIN V REGION-RELATED"/>
    <property type="match status" value="1"/>
</dbReference>
<dbReference type="SMART" id="SM00409">
    <property type="entry name" value="IG"/>
    <property type="match status" value="2"/>
</dbReference>
<evidence type="ECO:0000313" key="11">
    <source>
        <dbReference type="Ensembl" id="ENSACLP00000025311.2"/>
    </source>
</evidence>
<dbReference type="Proteomes" id="UP000265100">
    <property type="component" value="Chromosome 3"/>
</dbReference>
<dbReference type="SMART" id="SM00406">
    <property type="entry name" value="IGv"/>
    <property type="match status" value="2"/>
</dbReference>
<feature type="domain" description="Ig-like" evidence="10">
    <location>
        <begin position="136"/>
        <end position="239"/>
    </location>
</feature>
<reference evidence="11" key="4">
    <citation type="submission" date="2025-09" db="UniProtKB">
        <authorList>
            <consortium name="Ensembl"/>
        </authorList>
    </citation>
    <scope>IDENTIFICATION</scope>
</reference>
<keyword evidence="2" id="KW-1003">Cell membrane</keyword>
<feature type="transmembrane region" description="Helical" evidence="8">
    <location>
        <begin position="252"/>
        <end position="274"/>
    </location>
</feature>
<feature type="signal peptide" evidence="9">
    <location>
        <begin position="1"/>
        <end position="17"/>
    </location>
</feature>
<evidence type="ECO:0000259" key="10">
    <source>
        <dbReference type="PROSITE" id="PS50835"/>
    </source>
</evidence>
<dbReference type="Ensembl" id="ENSACLT00000025918.2">
    <property type="protein sequence ID" value="ENSACLP00000025311.2"/>
    <property type="gene ID" value="ENSACLG00000017214.2"/>
</dbReference>
<dbReference type="InterPro" id="IPR007110">
    <property type="entry name" value="Ig-like_dom"/>
</dbReference>
<dbReference type="InterPro" id="IPR003599">
    <property type="entry name" value="Ig_sub"/>
</dbReference>
<dbReference type="InterPro" id="IPR013783">
    <property type="entry name" value="Ig-like_fold"/>
</dbReference>
<dbReference type="Gene3D" id="2.60.40.10">
    <property type="entry name" value="Immunoglobulins"/>
    <property type="match status" value="2"/>
</dbReference>
<evidence type="ECO:0000256" key="1">
    <source>
        <dbReference type="ARBA" id="ARBA00004236"/>
    </source>
</evidence>
<feature type="chain" id="PRO_5044241969" description="Ig-like domain-containing protein" evidence="9">
    <location>
        <begin position="18"/>
        <end position="364"/>
    </location>
</feature>
<dbReference type="PROSITE" id="PS50835">
    <property type="entry name" value="IG_LIKE"/>
    <property type="match status" value="2"/>
</dbReference>
<name>A0A3P8Q7D0_ASTCA</name>
<evidence type="ECO:0000256" key="3">
    <source>
        <dbReference type="ARBA" id="ARBA00022729"/>
    </source>
</evidence>
<reference evidence="12" key="2">
    <citation type="submission" date="2023-03" db="EMBL/GenBank/DDBJ databases">
        <authorList>
            <consortium name="Wellcome Sanger Institute Data Sharing"/>
        </authorList>
    </citation>
    <scope>NUCLEOTIDE SEQUENCE [LARGE SCALE GENOMIC DNA]</scope>
</reference>
<dbReference type="PANTHER" id="PTHR19433:SF133">
    <property type="entry name" value="IMMUNE-TYPE RECEPTOR 5 PRECURSOR-RELATED"/>
    <property type="match status" value="1"/>
</dbReference>
<dbReference type="GO" id="GO:0009617">
    <property type="term" value="P:response to bacterium"/>
    <property type="evidence" value="ECO:0007669"/>
    <property type="project" value="TreeGrafter"/>
</dbReference>
<evidence type="ECO:0000256" key="7">
    <source>
        <dbReference type="ARBA" id="ARBA00023180"/>
    </source>
</evidence>
<keyword evidence="7" id="KW-0325">Glycoprotein</keyword>
<reference evidence="11" key="3">
    <citation type="submission" date="2025-08" db="UniProtKB">
        <authorList>
            <consortium name="Ensembl"/>
        </authorList>
    </citation>
    <scope>IDENTIFICATION</scope>
</reference>
<keyword evidence="3 9" id="KW-0732">Signal</keyword>
<keyword evidence="6" id="KW-1015">Disulfide bond</keyword>
<sequence length="364" mass="40145">MKMSFVNVFLICSLCAAQLSDVSQPESLKTVKIGDSATIKCFIKSASKKIVWYKVTTGRKLQLVVKADSYYNVREFSEEFVNRSSVKFDMTNNHLTINKTSWEDVGTYFCGVLHISEVQFGSGTFLMLTGAKTISDSVVQQPESKSVRSGDSVTLSCSVHSAQCTAELTSFMWLKNSDGSAPEMIYCSDNKNNISQRTDRGRTTCEYNFVVRNRDDAGVYYCAVNTCGQILLGNGTTINNADTEGISLSPTVIALMLSNMVLGTVTLLLVVTFCKTRMKKSAGTGDTVVYTSVCLAHNSIRPRQPTVKANGDNIKVSSWEYDQAMTNYECLATLIGSISLFSGAYKHSNYNQRSLEHFLNFTSL</sequence>
<keyword evidence="8" id="KW-0812">Transmembrane</keyword>
<dbReference type="SUPFAM" id="SSF48726">
    <property type="entry name" value="Immunoglobulin"/>
    <property type="match status" value="2"/>
</dbReference>
<dbReference type="Pfam" id="PF07686">
    <property type="entry name" value="V-set"/>
    <property type="match status" value="2"/>
</dbReference>
<evidence type="ECO:0000256" key="4">
    <source>
        <dbReference type="ARBA" id="ARBA00022859"/>
    </source>
</evidence>
<reference evidence="11 12" key="1">
    <citation type="submission" date="2018-05" db="EMBL/GenBank/DDBJ databases">
        <authorList>
            <person name="Datahose"/>
        </authorList>
    </citation>
    <scope>NUCLEOTIDE SEQUENCE</scope>
</reference>